<evidence type="ECO:0000256" key="2">
    <source>
        <dbReference type="ARBA" id="ARBA00023125"/>
    </source>
</evidence>
<dbReference type="Pfam" id="PF00392">
    <property type="entry name" value="GntR"/>
    <property type="match status" value="1"/>
</dbReference>
<evidence type="ECO:0000313" key="6">
    <source>
        <dbReference type="Proteomes" id="UP000476064"/>
    </source>
</evidence>
<protein>
    <submittedName>
        <fullName evidence="5">GntR family transcriptional regulator</fullName>
    </submittedName>
</protein>
<dbReference type="SMART" id="SM00345">
    <property type="entry name" value="HTH_GNTR"/>
    <property type="match status" value="1"/>
</dbReference>
<dbReference type="SMART" id="SM00866">
    <property type="entry name" value="UTRA"/>
    <property type="match status" value="1"/>
</dbReference>
<accession>A0A6C0G0J0</accession>
<dbReference type="RefSeq" id="WP_162359368.1">
    <property type="nucleotide sequence ID" value="NZ_CP048209.1"/>
</dbReference>
<dbReference type="Gene3D" id="3.40.1410.10">
    <property type="entry name" value="Chorismate lyase-like"/>
    <property type="match status" value="1"/>
</dbReference>
<name>A0A6C0G0J0_9BACL</name>
<keyword evidence="2" id="KW-0238">DNA-binding</keyword>
<dbReference type="PROSITE" id="PS50949">
    <property type="entry name" value="HTH_GNTR"/>
    <property type="match status" value="1"/>
</dbReference>
<dbReference type="InterPro" id="IPR000524">
    <property type="entry name" value="Tscrpt_reg_HTH_GntR"/>
</dbReference>
<dbReference type="InterPro" id="IPR028978">
    <property type="entry name" value="Chorismate_lyase_/UTRA_dom_sf"/>
</dbReference>
<dbReference type="SUPFAM" id="SSF64288">
    <property type="entry name" value="Chorismate lyase-like"/>
    <property type="match status" value="1"/>
</dbReference>
<keyword evidence="3" id="KW-0804">Transcription</keyword>
<dbReference type="Proteomes" id="UP000476064">
    <property type="component" value="Chromosome"/>
</dbReference>
<dbReference type="CDD" id="cd07377">
    <property type="entry name" value="WHTH_GntR"/>
    <property type="match status" value="1"/>
</dbReference>
<dbReference type="GO" id="GO:0003700">
    <property type="term" value="F:DNA-binding transcription factor activity"/>
    <property type="evidence" value="ECO:0007669"/>
    <property type="project" value="InterPro"/>
</dbReference>
<organism evidence="5 6">
    <name type="scientific">Paenibacillus lycopersici</name>
    <dbReference type="NCBI Taxonomy" id="2704462"/>
    <lineage>
        <taxon>Bacteria</taxon>
        <taxon>Bacillati</taxon>
        <taxon>Bacillota</taxon>
        <taxon>Bacilli</taxon>
        <taxon>Bacillales</taxon>
        <taxon>Paenibacillaceae</taxon>
        <taxon>Paenibacillus</taxon>
    </lineage>
</organism>
<dbReference type="PRINTS" id="PR00035">
    <property type="entry name" value="HTHGNTR"/>
</dbReference>
<dbReference type="InterPro" id="IPR036390">
    <property type="entry name" value="WH_DNA-bd_sf"/>
</dbReference>
<evidence type="ECO:0000256" key="3">
    <source>
        <dbReference type="ARBA" id="ARBA00023163"/>
    </source>
</evidence>
<evidence type="ECO:0000313" key="5">
    <source>
        <dbReference type="EMBL" id="QHT62938.1"/>
    </source>
</evidence>
<dbReference type="AlphaFoldDB" id="A0A6C0G0J0"/>
<keyword evidence="6" id="KW-1185">Reference proteome</keyword>
<dbReference type="PANTHER" id="PTHR44846">
    <property type="entry name" value="MANNOSYL-D-GLYCERATE TRANSPORT/METABOLISM SYSTEM REPRESSOR MNGR-RELATED"/>
    <property type="match status" value="1"/>
</dbReference>
<dbReference type="GO" id="GO:0045892">
    <property type="term" value="P:negative regulation of DNA-templated transcription"/>
    <property type="evidence" value="ECO:0007669"/>
    <property type="project" value="TreeGrafter"/>
</dbReference>
<dbReference type="KEGG" id="plyc:GXP70_25240"/>
<reference evidence="5 6" key="1">
    <citation type="submission" date="2020-01" db="EMBL/GenBank/DDBJ databases">
        <title>Paenibacillus sp. nov., isolated from tomato rhizosphere.</title>
        <authorList>
            <person name="Weon H.-Y."/>
            <person name="Lee S.A."/>
        </authorList>
    </citation>
    <scope>NUCLEOTIDE SEQUENCE [LARGE SCALE GENOMIC DNA]</scope>
    <source>
        <strain evidence="5 6">12200R-189</strain>
    </source>
</reference>
<dbReference type="SUPFAM" id="SSF46785">
    <property type="entry name" value="Winged helix' DNA-binding domain"/>
    <property type="match status" value="1"/>
</dbReference>
<dbReference type="InterPro" id="IPR036388">
    <property type="entry name" value="WH-like_DNA-bd_sf"/>
</dbReference>
<dbReference type="GO" id="GO:0003677">
    <property type="term" value="F:DNA binding"/>
    <property type="evidence" value="ECO:0007669"/>
    <property type="project" value="UniProtKB-KW"/>
</dbReference>
<dbReference type="EMBL" id="CP048209">
    <property type="protein sequence ID" value="QHT62938.1"/>
    <property type="molecule type" value="Genomic_DNA"/>
</dbReference>
<dbReference type="PANTHER" id="PTHR44846:SF1">
    <property type="entry name" value="MANNOSYL-D-GLYCERATE TRANSPORT_METABOLISM SYSTEM REPRESSOR MNGR-RELATED"/>
    <property type="match status" value="1"/>
</dbReference>
<dbReference type="Pfam" id="PF07702">
    <property type="entry name" value="UTRA"/>
    <property type="match status" value="1"/>
</dbReference>
<evidence type="ECO:0000256" key="1">
    <source>
        <dbReference type="ARBA" id="ARBA00023015"/>
    </source>
</evidence>
<feature type="domain" description="HTH gntR-type" evidence="4">
    <location>
        <begin position="11"/>
        <end position="79"/>
    </location>
</feature>
<proteinExistence type="predicted"/>
<evidence type="ECO:0000259" key="4">
    <source>
        <dbReference type="PROSITE" id="PS50949"/>
    </source>
</evidence>
<dbReference type="Gene3D" id="1.10.10.10">
    <property type="entry name" value="Winged helix-like DNA-binding domain superfamily/Winged helix DNA-binding domain"/>
    <property type="match status" value="1"/>
</dbReference>
<keyword evidence="1" id="KW-0805">Transcription regulation</keyword>
<dbReference type="InterPro" id="IPR050679">
    <property type="entry name" value="Bact_HTH_transcr_reg"/>
</dbReference>
<sequence length="245" mass="27989">MRTGHSVDADIPVYQTIANILHGEIEQQVYRPGDRIPSEQQLCRRFKVNRYTLRQSLDLLVQIGLIRSHQGKGYYVCGKPLDIEYTISPVTRISDLIRKLGRRPGAELIRQEIVVPPSDVAEVLALSPGRQVYRLEILRTADDVPLSFNVTWLPADIFPGLLEHTELFHSLYGILQQEYGIQLTRIGSTFRIAYPMLQEAQLLNIQPSTNLLQIDSVMRDEANRRLEYTSAKYRGDLCKISISLE</sequence>
<gene>
    <name evidence="5" type="ORF">GXP70_25240</name>
</gene>
<dbReference type="InterPro" id="IPR011663">
    <property type="entry name" value="UTRA"/>
</dbReference>